<comment type="caution">
    <text evidence="7">The sequence shown here is derived from an EMBL/GenBank/DDBJ whole genome shotgun (WGS) entry which is preliminary data.</text>
</comment>
<dbReference type="SMART" id="SM00345">
    <property type="entry name" value="HTH_GNTR"/>
    <property type="match status" value="1"/>
</dbReference>
<dbReference type="PROSITE" id="PS50949">
    <property type="entry name" value="HTH_GNTR"/>
    <property type="match status" value="1"/>
</dbReference>
<keyword evidence="3" id="KW-0805">Transcription regulation</keyword>
<dbReference type="PANTHER" id="PTHR46577:SF1">
    <property type="entry name" value="HTH-TYPE TRANSCRIPTIONAL REGULATORY PROTEIN GABR"/>
    <property type="match status" value="1"/>
</dbReference>
<name>A0ABP6QKA6_9ACTN</name>
<dbReference type="InterPro" id="IPR004839">
    <property type="entry name" value="Aminotransferase_I/II_large"/>
</dbReference>
<dbReference type="InterPro" id="IPR036390">
    <property type="entry name" value="WH_DNA-bd_sf"/>
</dbReference>
<proteinExistence type="inferred from homology"/>
<dbReference type="Proteomes" id="UP001501237">
    <property type="component" value="Unassembled WGS sequence"/>
</dbReference>
<evidence type="ECO:0000256" key="2">
    <source>
        <dbReference type="ARBA" id="ARBA00022898"/>
    </source>
</evidence>
<accession>A0ABP6QKA6</accession>
<keyword evidence="2" id="KW-0663">Pyridoxal phosphate</keyword>
<dbReference type="InterPro" id="IPR015422">
    <property type="entry name" value="PyrdxlP-dep_Trfase_small"/>
</dbReference>
<dbReference type="RefSeq" id="WP_425547865.1">
    <property type="nucleotide sequence ID" value="NZ_BAAAUV010000033.1"/>
</dbReference>
<dbReference type="Gene3D" id="3.90.1150.10">
    <property type="entry name" value="Aspartate Aminotransferase, domain 1"/>
    <property type="match status" value="1"/>
</dbReference>
<dbReference type="InterPro" id="IPR015421">
    <property type="entry name" value="PyrdxlP-dep_Trfase_major"/>
</dbReference>
<keyword evidence="4" id="KW-0238">DNA-binding</keyword>
<evidence type="ECO:0000256" key="4">
    <source>
        <dbReference type="ARBA" id="ARBA00023125"/>
    </source>
</evidence>
<keyword evidence="7" id="KW-0808">Transferase</keyword>
<dbReference type="Gene3D" id="1.10.10.10">
    <property type="entry name" value="Winged helix-like DNA-binding domain superfamily/Winged helix DNA-binding domain"/>
    <property type="match status" value="1"/>
</dbReference>
<dbReference type="Pfam" id="PF00155">
    <property type="entry name" value="Aminotran_1_2"/>
    <property type="match status" value="1"/>
</dbReference>
<sequence length="454" mass="47878">MASLARNLRAEAAGMRGGERLSSSRMLVERYRVSPVTVSRALALLAAEGVVVTRPGSGTFVAERRSGSGPVDFGWQSVPLGHRALDVDGLSQLLAPAPAGAIALIGGYLPDEAQPLRALAAASARAARRPNAWGVPPLSGIPELRAWFGSLVGADPGDVLIADGGQAALWTILRSVLQPGAPLLMESPTYHGAISAARAAGLSPVPVPMDGDGVRPGLLAEAFAMTGARAFYTQPTFQNPTGVVLSPERRREVVEVARAAGAFVIEDDYARHLAITSPPPPLVTGDRDGTVIHIASLTKATAPSLRIAGVVARGPVAERLRATQLVESFFPARPLQETALELVTSPAWPRHLRAVSADLRRRRDVLAAALAEHLPEAHLTRLPQGGLHLWVRLPDGRDDLLVRDAARANGVLVGPGRPYFPAEPPAPHLRLSYSTATDEALSEGVRRLAAALRD</sequence>
<evidence type="ECO:0000313" key="7">
    <source>
        <dbReference type="EMBL" id="GAA3237573.1"/>
    </source>
</evidence>
<keyword evidence="5" id="KW-0804">Transcription</keyword>
<keyword evidence="8" id="KW-1185">Reference proteome</keyword>
<evidence type="ECO:0000256" key="3">
    <source>
        <dbReference type="ARBA" id="ARBA00023015"/>
    </source>
</evidence>
<evidence type="ECO:0000259" key="6">
    <source>
        <dbReference type="PROSITE" id="PS50949"/>
    </source>
</evidence>
<dbReference type="SUPFAM" id="SSF53383">
    <property type="entry name" value="PLP-dependent transferases"/>
    <property type="match status" value="1"/>
</dbReference>
<dbReference type="InterPro" id="IPR015424">
    <property type="entry name" value="PyrdxlP-dep_Trfase"/>
</dbReference>
<feature type="domain" description="HTH gntR-type" evidence="6">
    <location>
        <begin position="1"/>
        <end position="64"/>
    </location>
</feature>
<dbReference type="CDD" id="cd07377">
    <property type="entry name" value="WHTH_GntR"/>
    <property type="match status" value="1"/>
</dbReference>
<comment type="similarity">
    <text evidence="1">In the C-terminal section; belongs to the class-I pyridoxal-phosphate-dependent aminotransferase family.</text>
</comment>
<dbReference type="CDD" id="cd00609">
    <property type="entry name" value="AAT_like"/>
    <property type="match status" value="1"/>
</dbReference>
<reference evidence="8" key="1">
    <citation type="journal article" date="2019" name="Int. J. Syst. Evol. Microbiol.">
        <title>The Global Catalogue of Microorganisms (GCM) 10K type strain sequencing project: providing services to taxonomists for standard genome sequencing and annotation.</title>
        <authorList>
            <consortium name="The Broad Institute Genomics Platform"/>
            <consortium name="The Broad Institute Genome Sequencing Center for Infectious Disease"/>
            <person name="Wu L."/>
            <person name="Ma J."/>
        </authorList>
    </citation>
    <scope>NUCLEOTIDE SEQUENCE [LARGE SCALE GENOMIC DNA]</scope>
    <source>
        <strain evidence="8">JCM 9377</strain>
    </source>
</reference>
<dbReference type="InterPro" id="IPR000524">
    <property type="entry name" value="Tscrpt_reg_HTH_GntR"/>
</dbReference>
<dbReference type="SUPFAM" id="SSF46785">
    <property type="entry name" value="Winged helix' DNA-binding domain"/>
    <property type="match status" value="1"/>
</dbReference>
<gene>
    <name evidence="7" type="ORF">GCM10010468_72550</name>
</gene>
<dbReference type="Pfam" id="PF00392">
    <property type="entry name" value="GntR"/>
    <property type="match status" value="1"/>
</dbReference>
<dbReference type="InterPro" id="IPR036388">
    <property type="entry name" value="WH-like_DNA-bd_sf"/>
</dbReference>
<evidence type="ECO:0000256" key="1">
    <source>
        <dbReference type="ARBA" id="ARBA00005384"/>
    </source>
</evidence>
<protein>
    <submittedName>
        <fullName evidence="7">PLP-dependent aminotransferase family protein</fullName>
    </submittedName>
</protein>
<dbReference type="EMBL" id="BAAAUV010000033">
    <property type="protein sequence ID" value="GAA3237573.1"/>
    <property type="molecule type" value="Genomic_DNA"/>
</dbReference>
<dbReference type="PANTHER" id="PTHR46577">
    <property type="entry name" value="HTH-TYPE TRANSCRIPTIONAL REGULATORY PROTEIN GABR"/>
    <property type="match status" value="1"/>
</dbReference>
<dbReference type="InterPro" id="IPR051446">
    <property type="entry name" value="HTH_trans_reg/aminotransferase"/>
</dbReference>
<keyword evidence="7" id="KW-0032">Aminotransferase</keyword>
<evidence type="ECO:0000256" key="5">
    <source>
        <dbReference type="ARBA" id="ARBA00023163"/>
    </source>
</evidence>
<evidence type="ECO:0000313" key="8">
    <source>
        <dbReference type="Proteomes" id="UP001501237"/>
    </source>
</evidence>
<dbReference type="GO" id="GO:0008483">
    <property type="term" value="F:transaminase activity"/>
    <property type="evidence" value="ECO:0007669"/>
    <property type="project" value="UniProtKB-KW"/>
</dbReference>
<dbReference type="Gene3D" id="3.40.640.10">
    <property type="entry name" value="Type I PLP-dependent aspartate aminotransferase-like (Major domain)"/>
    <property type="match status" value="1"/>
</dbReference>
<organism evidence="7 8">
    <name type="scientific">Actinocorallia longicatena</name>
    <dbReference type="NCBI Taxonomy" id="111803"/>
    <lineage>
        <taxon>Bacteria</taxon>
        <taxon>Bacillati</taxon>
        <taxon>Actinomycetota</taxon>
        <taxon>Actinomycetes</taxon>
        <taxon>Streptosporangiales</taxon>
        <taxon>Thermomonosporaceae</taxon>
        <taxon>Actinocorallia</taxon>
    </lineage>
</organism>